<dbReference type="GO" id="GO:0004185">
    <property type="term" value="F:serine-type carboxypeptidase activity"/>
    <property type="evidence" value="ECO:0007669"/>
    <property type="project" value="InterPro"/>
</dbReference>
<protein>
    <recommendedName>
        <fullName evidence="4">D-alanyl-D-alanine carboxypeptidase/D-alanyl-D-alanine-endopeptidase</fullName>
    </recommendedName>
</protein>
<feature type="non-terminal residue" evidence="3">
    <location>
        <position position="93"/>
    </location>
</feature>
<evidence type="ECO:0000256" key="1">
    <source>
        <dbReference type="ARBA" id="ARBA00006096"/>
    </source>
</evidence>
<dbReference type="InterPro" id="IPR012338">
    <property type="entry name" value="Beta-lactam/transpept-like"/>
</dbReference>
<dbReference type="GO" id="GO:0006508">
    <property type="term" value="P:proteolysis"/>
    <property type="evidence" value="ECO:0007669"/>
    <property type="project" value="InterPro"/>
</dbReference>
<dbReference type="InterPro" id="IPR000667">
    <property type="entry name" value="Peptidase_S13"/>
</dbReference>
<keyword evidence="2" id="KW-0378">Hydrolase</keyword>
<dbReference type="SUPFAM" id="SSF56601">
    <property type="entry name" value="beta-lactamase/transpeptidase-like"/>
    <property type="match status" value="1"/>
</dbReference>
<dbReference type="PANTHER" id="PTHR30023:SF0">
    <property type="entry name" value="PENICILLIN-SENSITIVE CARBOXYPEPTIDASE A"/>
    <property type="match status" value="1"/>
</dbReference>
<proteinExistence type="inferred from homology"/>
<feature type="non-terminal residue" evidence="3">
    <location>
        <position position="1"/>
    </location>
</feature>
<dbReference type="Gene3D" id="3.40.710.10">
    <property type="entry name" value="DD-peptidase/beta-lactamase superfamily"/>
    <property type="match status" value="1"/>
</dbReference>
<name>A0A381VF10_9ZZZZ</name>
<comment type="similarity">
    <text evidence="1">Belongs to the peptidase S13 family.</text>
</comment>
<dbReference type="GO" id="GO:0000270">
    <property type="term" value="P:peptidoglycan metabolic process"/>
    <property type="evidence" value="ECO:0007669"/>
    <property type="project" value="TreeGrafter"/>
</dbReference>
<evidence type="ECO:0000313" key="3">
    <source>
        <dbReference type="EMBL" id="SVA38945.1"/>
    </source>
</evidence>
<sequence length="93" mass="9934">VHRIDSPAVDALLGSSPIDQVHFGVMVTDALTGRVLLAHNAHQWFVPASNQKILVTAAAWSLLGPDHEFRTELWAAGLIQGNTLEGDLVLVGS</sequence>
<dbReference type="Pfam" id="PF02113">
    <property type="entry name" value="Peptidase_S13"/>
    <property type="match status" value="1"/>
</dbReference>
<dbReference type="EMBL" id="UINC01008661">
    <property type="protein sequence ID" value="SVA38945.1"/>
    <property type="molecule type" value="Genomic_DNA"/>
</dbReference>
<evidence type="ECO:0000256" key="2">
    <source>
        <dbReference type="ARBA" id="ARBA00022801"/>
    </source>
</evidence>
<dbReference type="AlphaFoldDB" id="A0A381VF10"/>
<reference evidence="3" key="1">
    <citation type="submission" date="2018-05" db="EMBL/GenBank/DDBJ databases">
        <authorList>
            <person name="Lanie J.A."/>
            <person name="Ng W.-L."/>
            <person name="Kazmierczak K.M."/>
            <person name="Andrzejewski T.M."/>
            <person name="Davidsen T.M."/>
            <person name="Wayne K.J."/>
            <person name="Tettelin H."/>
            <person name="Glass J.I."/>
            <person name="Rusch D."/>
            <person name="Podicherti R."/>
            <person name="Tsui H.-C.T."/>
            <person name="Winkler M.E."/>
        </authorList>
    </citation>
    <scope>NUCLEOTIDE SEQUENCE</scope>
</reference>
<gene>
    <name evidence="3" type="ORF">METZ01_LOCUS91799</name>
</gene>
<evidence type="ECO:0008006" key="4">
    <source>
        <dbReference type="Google" id="ProtNLM"/>
    </source>
</evidence>
<accession>A0A381VF10</accession>
<organism evidence="3">
    <name type="scientific">marine metagenome</name>
    <dbReference type="NCBI Taxonomy" id="408172"/>
    <lineage>
        <taxon>unclassified sequences</taxon>
        <taxon>metagenomes</taxon>
        <taxon>ecological metagenomes</taxon>
    </lineage>
</organism>
<dbReference type="PANTHER" id="PTHR30023">
    <property type="entry name" value="D-ALANYL-D-ALANINE CARBOXYPEPTIDASE"/>
    <property type="match status" value="1"/>
</dbReference>